<sequence length="258" mass="28990">MEPPTYQLLARICVAHLNTFPFENISKLLYFKDGKDLPSLSTFVENHQDAHYGGTCYTLNVNLFALLEALGFDCHLIMLGEEHVGIIVTIDQVKYYVDCGAAAPFFRPVNLNNTSHNAAVFGGDCVHILPVNMHEQQFKYERFVNGEQNGKTWFFQANKRCEVADFRAVMTASNQAGTTFMTILRCQKWQTDQERSVSLVNNTFGIRYADGKTVRHTLKSVKEIEKVIAEEFLLPKLPVAEAVSVLNGLGVDIFATKS</sequence>
<organism evidence="2 3">
    <name type="scientific">Shouchella lonarensis</name>
    <dbReference type="NCBI Taxonomy" id="1464122"/>
    <lineage>
        <taxon>Bacteria</taxon>
        <taxon>Bacillati</taxon>
        <taxon>Bacillota</taxon>
        <taxon>Bacilli</taxon>
        <taxon>Bacillales</taxon>
        <taxon>Bacillaceae</taxon>
        <taxon>Shouchella</taxon>
    </lineage>
</organism>
<evidence type="ECO:0000256" key="1">
    <source>
        <dbReference type="ARBA" id="ARBA00006547"/>
    </source>
</evidence>
<evidence type="ECO:0000313" key="3">
    <source>
        <dbReference type="Proteomes" id="UP000242662"/>
    </source>
</evidence>
<dbReference type="Gene3D" id="3.30.2140.20">
    <property type="match status" value="1"/>
</dbReference>
<keyword evidence="2" id="KW-0808">Transferase</keyword>
<dbReference type="EMBL" id="FMYM01000012">
    <property type="protein sequence ID" value="SDC66727.1"/>
    <property type="molecule type" value="Genomic_DNA"/>
</dbReference>
<dbReference type="InterPro" id="IPR053710">
    <property type="entry name" value="Arylamine_NAT_domain_sf"/>
</dbReference>
<dbReference type="Proteomes" id="UP000242662">
    <property type="component" value="Unassembled WGS sequence"/>
</dbReference>
<dbReference type="InterPro" id="IPR001447">
    <property type="entry name" value="Arylamine_N-AcTrfase"/>
</dbReference>
<dbReference type="SUPFAM" id="SSF54001">
    <property type="entry name" value="Cysteine proteinases"/>
    <property type="match status" value="1"/>
</dbReference>
<accession>A0A1G6NHI4</accession>
<name>A0A1G6NHI4_9BACI</name>
<dbReference type="PANTHER" id="PTHR11786:SF0">
    <property type="entry name" value="ARYLAMINE N-ACETYLTRANSFERASE 4-RELATED"/>
    <property type="match status" value="1"/>
</dbReference>
<dbReference type="Pfam" id="PF00797">
    <property type="entry name" value="Acetyltransf_2"/>
    <property type="match status" value="1"/>
</dbReference>
<comment type="similarity">
    <text evidence="1">Belongs to the arylamine N-acetyltransferase family.</text>
</comment>
<gene>
    <name evidence="2" type="ORF">SAMN05421737_11271</name>
</gene>
<dbReference type="InterPro" id="IPR038765">
    <property type="entry name" value="Papain-like_cys_pep_sf"/>
</dbReference>
<dbReference type="PANTHER" id="PTHR11786">
    <property type="entry name" value="N-HYDROXYARYLAMINE O-ACETYLTRANSFERASE"/>
    <property type="match status" value="1"/>
</dbReference>
<evidence type="ECO:0000313" key="2">
    <source>
        <dbReference type="EMBL" id="SDC66727.1"/>
    </source>
</evidence>
<protein>
    <submittedName>
        <fullName evidence="2">Arylamine N-acetyltransferase</fullName>
    </submittedName>
</protein>
<keyword evidence="3" id="KW-1185">Reference proteome</keyword>
<dbReference type="RefSeq" id="WP_245701266.1">
    <property type="nucleotide sequence ID" value="NZ_FMYM01000012.1"/>
</dbReference>
<dbReference type="AlphaFoldDB" id="A0A1G6NHI4"/>
<dbReference type="GO" id="GO:0016407">
    <property type="term" value="F:acetyltransferase activity"/>
    <property type="evidence" value="ECO:0007669"/>
    <property type="project" value="InterPro"/>
</dbReference>
<proteinExistence type="inferred from homology"/>
<reference evidence="3" key="1">
    <citation type="submission" date="2016-09" db="EMBL/GenBank/DDBJ databases">
        <authorList>
            <person name="Varghese N."/>
            <person name="Submissions S."/>
        </authorList>
    </citation>
    <scope>NUCLEOTIDE SEQUENCE [LARGE SCALE GENOMIC DNA]</scope>
    <source>
        <strain evidence="3">25nlg</strain>
    </source>
</reference>
<dbReference type="STRING" id="1464122.SAMN05421737_11271"/>